<dbReference type="AlphaFoldDB" id="A0A2V3IDW4"/>
<comment type="caution">
    <text evidence="2">The sequence shown here is derived from an EMBL/GenBank/DDBJ whole genome shotgun (WGS) entry which is preliminary data.</text>
</comment>
<dbReference type="EMBL" id="NBIV01000326">
    <property type="protein sequence ID" value="PXF40279.1"/>
    <property type="molecule type" value="Genomic_DNA"/>
</dbReference>
<reference evidence="2 3" key="1">
    <citation type="journal article" date="2018" name="Mol. Biol. Evol.">
        <title>Analysis of the draft genome of the red seaweed Gracilariopsis chorda provides insights into genome size evolution in Rhodophyta.</title>
        <authorList>
            <person name="Lee J."/>
            <person name="Yang E.C."/>
            <person name="Graf L."/>
            <person name="Yang J.H."/>
            <person name="Qiu H."/>
            <person name="Zel Zion U."/>
            <person name="Chan C.X."/>
            <person name="Stephens T.G."/>
            <person name="Weber A.P.M."/>
            <person name="Boo G.H."/>
            <person name="Boo S.M."/>
            <person name="Kim K.M."/>
            <person name="Shin Y."/>
            <person name="Jung M."/>
            <person name="Lee S.J."/>
            <person name="Yim H.S."/>
            <person name="Lee J.H."/>
            <person name="Bhattacharya D."/>
            <person name="Yoon H.S."/>
        </authorList>
    </citation>
    <scope>NUCLEOTIDE SEQUENCE [LARGE SCALE GENOMIC DNA]</scope>
    <source>
        <strain evidence="2 3">SKKU-2015</strain>
        <tissue evidence="2">Whole body</tissue>
    </source>
</reference>
<evidence type="ECO:0000256" key="1">
    <source>
        <dbReference type="SAM" id="SignalP"/>
    </source>
</evidence>
<evidence type="ECO:0000313" key="2">
    <source>
        <dbReference type="EMBL" id="PXF40279.1"/>
    </source>
</evidence>
<proteinExistence type="predicted"/>
<accession>A0A2V3IDW4</accession>
<sequence length="91" mass="8426">MISKILAFAALFGAAVAAPVRMSRGEIFGTLAGGGGFAAQGENTAGAAADGKSGIASGTSDDGAVMGGATPNGAFAGALGAGILGIPTPLM</sequence>
<protein>
    <submittedName>
        <fullName evidence="2">Uncharacterized protein</fullName>
    </submittedName>
</protein>
<name>A0A2V3IDW4_9FLOR</name>
<gene>
    <name evidence="2" type="ORF">BWQ96_10012</name>
</gene>
<feature type="signal peptide" evidence="1">
    <location>
        <begin position="1"/>
        <end position="17"/>
    </location>
</feature>
<dbReference type="Proteomes" id="UP000247409">
    <property type="component" value="Unassembled WGS sequence"/>
</dbReference>
<evidence type="ECO:0000313" key="3">
    <source>
        <dbReference type="Proteomes" id="UP000247409"/>
    </source>
</evidence>
<organism evidence="2 3">
    <name type="scientific">Gracilariopsis chorda</name>
    <dbReference type="NCBI Taxonomy" id="448386"/>
    <lineage>
        <taxon>Eukaryota</taxon>
        <taxon>Rhodophyta</taxon>
        <taxon>Florideophyceae</taxon>
        <taxon>Rhodymeniophycidae</taxon>
        <taxon>Gracilariales</taxon>
        <taxon>Gracilariaceae</taxon>
        <taxon>Gracilariopsis</taxon>
    </lineage>
</organism>
<keyword evidence="3" id="KW-1185">Reference proteome</keyword>
<keyword evidence="1" id="KW-0732">Signal</keyword>
<feature type="chain" id="PRO_5015952179" evidence="1">
    <location>
        <begin position="18"/>
        <end position="91"/>
    </location>
</feature>